<keyword evidence="2" id="KW-0560">Oxidoreductase</keyword>
<gene>
    <name evidence="2" type="ORF">F0M18_04400</name>
</gene>
<protein>
    <submittedName>
        <fullName evidence="2">TIGR03617 family F420-dependent LLM class oxidoreductase</fullName>
        <ecNumber evidence="2">1.-.-.-</ecNumber>
    </submittedName>
</protein>
<feature type="domain" description="Luciferase-like" evidence="1">
    <location>
        <begin position="10"/>
        <end position="308"/>
    </location>
</feature>
<dbReference type="PANTHER" id="PTHR43244">
    <property type="match status" value="1"/>
</dbReference>
<keyword evidence="3" id="KW-1185">Reference proteome</keyword>
<dbReference type="GO" id="GO:0016705">
    <property type="term" value="F:oxidoreductase activity, acting on paired donors, with incorporation or reduction of molecular oxygen"/>
    <property type="evidence" value="ECO:0007669"/>
    <property type="project" value="InterPro"/>
</dbReference>
<name>A0A5B0X1D6_9GAMM</name>
<dbReference type="InterPro" id="IPR036661">
    <property type="entry name" value="Luciferase-like_sf"/>
</dbReference>
<organism evidence="2 3">
    <name type="scientific">Pseudohalioglobus sediminis</name>
    <dbReference type="NCBI Taxonomy" id="2606449"/>
    <lineage>
        <taxon>Bacteria</taxon>
        <taxon>Pseudomonadati</taxon>
        <taxon>Pseudomonadota</taxon>
        <taxon>Gammaproteobacteria</taxon>
        <taxon>Cellvibrionales</taxon>
        <taxon>Halieaceae</taxon>
        <taxon>Pseudohalioglobus</taxon>
    </lineage>
</organism>
<dbReference type="Gene3D" id="3.20.20.30">
    <property type="entry name" value="Luciferase-like domain"/>
    <property type="match status" value="1"/>
</dbReference>
<dbReference type="CDD" id="cd01097">
    <property type="entry name" value="Tetrahydromethanopterin_reductase"/>
    <property type="match status" value="1"/>
</dbReference>
<dbReference type="SUPFAM" id="SSF51679">
    <property type="entry name" value="Bacterial luciferase-like"/>
    <property type="match status" value="1"/>
</dbReference>
<dbReference type="Pfam" id="PF00296">
    <property type="entry name" value="Bac_luciferase"/>
    <property type="match status" value="1"/>
</dbReference>
<reference evidence="2 3" key="1">
    <citation type="submission" date="2019-09" db="EMBL/GenBank/DDBJ databases">
        <authorList>
            <person name="Chen X.-Y."/>
        </authorList>
    </citation>
    <scope>NUCLEOTIDE SEQUENCE [LARGE SCALE GENOMIC DNA]</scope>
    <source>
        <strain evidence="2 3">NY5</strain>
    </source>
</reference>
<evidence type="ECO:0000313" key="2">
    <source>
        <dbReference type="EMBL" id="KAA1193093.1"/>
    </source>
</evidence>
<dbReference type="EC" id="1.-.-.-" evidence="2"/>
<evidence type="ECO:0000313" key="3">
    <source>
        <dbReference type="Proteomes" id="UP000323708"/>
    </source>
</evidence>
<dbReference type="Proteomes" id="UP000323708">
    <property type="component" value="Unassembled WGS sequence"/>
</dbReference>
<dbReference type="EMBL" id="VTUX01000002">
    <property type="protein sequence ID" value="KAA1193093.1"/>
    <property type="molecule type" value="Genomic_DNA"/>
</dbReference>
<proteinExistence type="predicted"/>
<dbReference type="InterPro" id="IPR019919">
    <property type="entry name" value="Lucif-like_OxRdtase_MSMEG_2256"/>
</dbReference>
<dbReference type="InterPro" id="IPR011251">
    <property type="entry name" value="Luciferase-like_dom"/>
</dbReference>
<evidence type="ECO:0000259" key="1">
    <source>
        <dbReference type="Pfam" id="PF00296"/>
    </source>
</evidence>
<dbReference type="InterPro" id="IPR050564">
    <property type="entry name" value="F420-G6PD/mer"/>
</dbReference>
<dbReference type="NCBIfam" id="TIGR03617">
    <property type="entry name" value="F420_MSMEG_2256"/>
    <property type="match status" value="1"/>
</dbReference>
<accession>A0A5B0X1D6</accession>
<dbReference type="PANTHER" id="PTHR43244:SF2">
    <property type="entry name" value="CONSERVED HYPOTHETICAL ALANINE AND PROLINE-RICH PROTEIN"/>
    <property type="match status" value="1"/>
</dbReference>
<dbReference type="RefSeq" id="WP_149610201.1">
    <property type="nucleotide sequence ID" value="NZ_VTUX01000002.1"/>
</dbReference>
<comment type="caution">
    <text evidence="2">The sequence shown here is derived from an EMBL/GenBank/DDBJ whole genome shotgun (WGS) entry which is preliminary data.</text>
</comment>
<sequence length="340" mass="37580">MFQVFAATPETMGPGEIGAHAARAEAMGFDGLQVPDAIHDGLLLATMALASTQKLIVGTGVLLAFPRSPMVTAIASWDLQKMSGGRFELGLGTQIKQNIEQRYSARWDSPVPQMREYVQAIKAIFHSFQTGERLNFEGEHYQLTRLQPFFNPGPIDHPHIPVLCGAVGPAMTRMVGRIADGMITHPTNTPPEYIREVCLPRLQAGFDKAGRSGDDFKLVLGPLTATGKDEATVAAEREKQRNLLGFLYSTPAYWPSLELFGWQDKGQQLLDMTRSGNWQDMPTIITDDMLEKFVPRGDYDDIVDIYRARYGDLSRRITFPMPENPADDALAAAAIARLKA</sequence>
<dbReference type="AlphaFoldDB" id="A0A5B0X1D6"/>